<dbReference type="Pfam" id="PF01909">
    <property type="entry name" value="NTP_transf_2"/>
    <property type="match status" value="1"/>
</dbReference>
<gene>
    <name evidence="2" type="ORF">J2S14_001553</name>
</gene>
<name>A0ABU0D2V9_9BACI</name>
<dbReference type="Gene3D" id="3.30.460.10">
    <property type="entry name" value="Beta Polymerase, domain 2"/>
    <property type="match status" value="1"/>
</dbReference>
<evidence type="ECO:0000259" key="1">
    <source>
        <dbReference type="Pfam" id="PF01909"/>
    </source>
</evidence>
<accession>A0ABU0D2V9</accession>
<organism evidence="2 3">
    <name type="scientific">Lederbergia wuyishanensis</name>
    <dbReference type="NCBI Taxonomy" id="1347903"/>
    <lineage>
        <taxon>Bacteria</taxon>
        <taxon>Bacillati</taxon>
        <taxon>Bacillota</taxon>
        <taxon>Bacilli</taxon>
        <taxon>Bacillales</taxon>
        <taxon>Bacillaceae</taxon>
        <taxon>Lederbergia</taxon>
    </lineage>
</organism>
<evidence type="ECO:0000313" key="2">
    <source>
        <dbReference type="EMBL" id="MDQ0342741.1"/>
    </source>
</evidence>
<comment type="caution">
    <text evidence="2">The sequence shown here is derived from an EMBL/GenBank/DDBJ whole genome shotgun (WGS) entry which is preliminary data.</text>
</comment>
<reference evidence="2 3" key="1">
    <citation type="submission" date="2023-07" db="EMBL/GenBank/DDBJ databases">
        <title>Genomic Encyclopedia of Type Strains, Phase IV (KMG-IV): sequencing the most valuable type-strain genomes for metagenomic binning, comparative biology and taxonomic classification.</title>
        <authorList>
            <person name="Goeker M."/>
        </authorList>
    </citation>
    <scope>NUCLEOTIDE SEQUENCE [LARGE SCALE GENOMIC DNA]</scope>
    <source>
        <strain evidence="2 3">DSM 27848</strain>
    </source>
</reference>
<feature type="domain" description="Polymerase nucleotidyl transferase" evidence="1">
    <location>
        <begin position="18"/>
        <end position="50"/>
    </location>
</feature>
<dbReference type="SUPFAM" id="SSF81301">
    <property type="entry name" value="Nucleotidyltransferase"/>
    <property type="match status" value="1"/>
</dbReference>
<dbReference type="Proteomes" id="UP001232343">
    <property type="component" value="Unassembled WGS sequence"/>
</dbReference>
<protein>
    <submittedName>
        <fullName evidence="2">Nucleotidyltransferase</fullName>
    </submittedName>
</protein>
<dbReference type="EMBL" id="JAUSUO010000002">
    <property type="protein sequence ID" value="MDQ0342741.1"/>
    <property type="molecule type" value="Genomic_DNA"/>
</dbReference>
<dbReference type="RefSeq" id="WP_244680726.1">
    <property type="nucleotide sequence ID" value="NZ_JALIRM010000002.1"/>
</dbReference>
<keyword evidence="3" id="KW-1185">Reference proteome</keyword>
<sequence length="69" mass="7871">MITKIKKLLDGTFNQPNLLGILLMGSVSANVHDHLSDVDLLVIFEHSKPKFFPPEAAWKWDVSYMSERT</sequence>
<dbReference type="InterPro" id="IPR002934">
    <property type="entry name" value="Polymerase_NTP_transf_dom"/>
</dbReference>
<evidence type="ECO:0000313" key="3">
    <source>
        <dbReference type="Proteomes" id="UP001232343"/>
    </source>
</evidence>
<dbReference type="InterPro" id="IPR043519">
    <property type="entry name" value="NT_sf"/>
</dbReference>
<proteinExistence type="predicted"/>